<feature type="region of interest" description="Disordered" evidence="6">
    <location>
        <begin position="258"/>
        <end position="288"/>
    </location>
</feature>
<evidence type="ECO:0000256" key="5">
    <source>
        <dbReference type="PROSITE-ProRule" id="PRU01191"/>
    </source>
</evidence>
<evidence type="ECO:0000256" key="1">
    <source>
        <dbReference type="ARBA" id="ARBA00004123"/>
    </source>
</evidence>
<protein>
    <submittedName>
        <fullName evidence="7">Uncharacterized protein</fullName>
    </submittedName>
</protein>
<evidence type="ECO:0000256" key="3">
    <source>
        <dbReference type="ARBA" id="ARBA00023163"/>
    </source>
</evidence>
<feature type="short sequence motif" description="VHIID" evidence="5">
    <location>
        <begin position="399"/>
        <end position="403"/>
    </location>
</feature>
<dbReference type="PROSITE" id="PS50985">
    <property type="entry name" value="GRAS"/>
    <property type="match status" value="1"/>
</dbReference>
<feature type="region of interest" description="Leucine repeat II (LRII)" evidence="5">
    <location>
        <begin position="447"/>
        <end position="479"/>
    </location>
</feature>
<sequence length="656" mass="71890">MASGFTAGGAPDFFSGRSTTMTNQPQHPQQGYRSQHPGLLTDPSIQIVRHQAAASSLIGKRTLADFRTPQFQNPAPLNSLLLRSVKPRRIYHHSSPISTLSPIDFSPSNPTCLATSPEASSLLLSSPHQQQLQQQRFGLPIIQQHHQQQFRPQPIDAIGNSRIVPQHNTATISTLPGVPYMNTTTMTTTLINSTVPQDRLLSSAQDLSEQKMMNHRLQELEKQLLDDDDENGDEGDAVSVITSTNSEWSETIQNLISPTQKPISLSPTSSTSSSTSSNSSVPSPGSTCLKQSLMEAATNISEGRNDAALEILTRLAQVSSNPKGSSEERLMSYMVTTLKSRMNPSENRPPVDELFHKDHAEATQLLYEMSPCFTLGFMAASLAILEAALEDESESGNRIHVIDFDVGQGGHYVNLLHALSARRKGKPFFVKITAVSDSDGARERLGIVGKMLSREADKAGVSFAFKMAESQKVGELTRESLGCDLDEPLAVNFAFKLCRMPDESVSTENPRDELLRRVKAMEPRVVTLVEQEMNANTAPFLARVAETSAYYAALFDSMEATVPRDNANRVKVEEGLSRKLGNSVACEGRDRVERCEVFGKWRARMGMAGFKLRPLGRNVAEAMRALLKPGFTVSEENGGVSFGWMGRALTVASAWR</sequence>
<keyword evidence="3" id="KW-0804">Transcription</keyword>
<evidence type="ECO:0000313" key="8">
    <source>
        <dbReference type="Proteomes" id="UP000327013"/>
    </source>
</evidence>
<dbReference type="Pfam" id="PF03514">
    <property type="entry name" value="GRAS"/>
    <property type="match status" value="1"/>
</dbReference>
<proteinExistence type="inferred from homology"/>
<dbReference type="GO" id="GO:0005634">
    <property type="term" value="C:nucleus"/>
    <property type="evidence" value="ECO:0007669"/>
    <property type="project" value="UniProtKB-SubCell"/>
</dbReference>
<comment type="caution">
    <text evidence="5">Lacks conserved residue(s) required for the propagation of feature annotation.</text>
</comment>
<accession>A0A5N6RHH1</accession>
<feature type="compositionally biased region" description="Low complexity" evidence="6">
    <location>
        <begin position="262"/>
        <end position="287"/>
    </location>
</feature>
<keyword evidence="4" id="KW-0539">Nucleus</keyword>
<evidence type="ECO:0000256" key="4">
    <source>
        <dbReference type="ARBA" id="ARBA00023242"/>
    </source>
</evidence>
<evidence type="ECO:0000313" key="7">
    <source>
        <dbReference type="EMBL" id="KAE8077746.1"/>
    </source>
</evidence>
<evidence type="ECO:0000256" key="2">
    <source>
        <dbReference type="ARBA" id="ARBA00023015"/>
    </source>
</evidence>
<dbReference type="InterPro" id="IPR005202">
    <property type="entry name" value="TF_GRAS"/>
</dbReference>
<dbReference type="AlphaFoldDB" id="A0A5N6RHH1"/>
<feature type="region of interest" description="SAW" evidence="5">
    <location>
        <begin position="585"/>
        <end position="656"/>
    </location>
</feature>
<dbReference type="OrthoDB" id="677896at2759"/>
<dbReference type="Proteomes" id="UP000327013">
    <property type="component" value="Chromosome 6"/>
</dbReference>
<feature type="region of interest" description="Disordered" evidence="6">
    <location>
        <begin position="1"/>
        <end position="38"/>
    </location>
</feature>
<comment type="subcellular location">
    <subcellularLocation>
        <location evidence="1">Nucleus</location>
    </subcellularLocation>
</comment>
<evidence type="ECO:0000256" key="6">
    <source>
        <dbReference type="SAM" id="MobiDB-lite"/>
    </source>
</evidence>
<name>A0A5N6RHH1_9ROSI</name>
<gene>
    <name evidence="7" type="ORF">FH972_016277</name>
</gene>
<feature type="compositionally biased region" description="Polar residues" evidence="6">
    <location>
        <begin position="16"/>
        <end position="33"/>
    </location>
</feature>
<dbReference type="EMBL" id="CM017326">
    <property type="protein sequence ID" value="KAE8077746.1"/>
    <property type="molecule type" value="Genomic_DNA"/>
</dbReference>
<organism evidence="7 8">
    <name type="scientific">Carpinus fangiana</name>
    <dbReference type="NCBI Taxonomy" id="176857"/>
    <lineage>
        <taxon>Eukaryota</taxon>
        <taxon>Viridiplantae</taxon>
        <taxon>Streptophyta</taxon>
        <taxon>Embryophyta</taxon>
        <taxon>Tracheophyta</taxon>
        <taxon>Spermatophyta</taxon>
        <taxon>Magnoliopsida</taxon>
        <taxon>eudicotyledons</taxon>
        <taxon>Gunneridae</taxon>
        <taxon>Pentapetalae</taxon>
        <taxon>rosids</taxon>
        <taxon>fabids</taxon>
        <taxon>Fagales</taxon>
        <taxon>Betulaceae</taxon>
        <taxon>Carpinus</taxon>
    </lineage>
</organism>
<keyword evidence="8" id="KW-1185">Reference proteome</keyword>
<comment type="similarity">
    <text evidence="5">Belongs to the GRAS family.</text>
</comment>
<keyword evidence="2" id="KW-0805">Transcription regulation</keyword>
<reference evidence="7 8" key="1">
    <citation type="submission" date="2019-06" db="EMBL/GenBank/DDBJ databases">
        <title>A chromosomal-level reference genome of Carpinus fangiana (Coryloideae, Betulaceae).</title>
        <authorList>
            <person name="Yang X."/>
            <person name="Wang Z."/>
            <person name="Zhang L."/>
            <person name="Hao G."/>
            <person name="Liu J."/>
            <person name="Yang Y."/>
        </authorList>
    </citation>
    <scope>NUCLEOTIDE SEQUENCE [LARGE SCALE GENOMIC DNA]</scope>
    <source>
        <strain evidence="7">Cfa_2016G</strain>
        <tissue evidence="7">Leaf</tissue>
    </source>
</reference>
<dbReference type="PANTHER" id="PTHR31636">
    <property type="entry name" value="OSJNBA0084A10.13 PROTEIN-RELATED"/>
    <property type="match status" value="1"/>
</dbReference>